<dbReference type="PANTHER" id="PTHR37540">
    <property type="entry name" value="TRANSCRIPTION FACTOR (ACR-2), PUTATIVE-RELATED-RELATED"/>
    <property type="match status" value="1"/>
</dbReference>
<dbReference type="Pfam" id="PF11951">
    <property type="entry name" value="Fungal_trans_2"/>
    <property type="match status" value="1"/>
</dbReference>
<organism evidence="3 4">
    <name type="scientific">Hypocrea virens (strain Gv29-8 / FGSC 10586)</name>
    <name type="common">Gliocladium virens</name>
    <name type="synonym">Trichoderma virens</name>
    <dbReference type="NCBI Taxonomy" id="413071"/>
    <lineage>
        <taxon>Eukaryota</taxon>
        <taxon>Fungi</taxon>
        <taxon>Dikarya</taxon>
        <taxon>Ascomycota</taxon>
        <taxon>Pezizomycotina</taxon>
        <taxon>Sordariomycetes</taxon>
        <taxon>Hypocreomycetidae</taxon>
        <taxon>Hypocreales</taxon>
        <taxon>Hypocreaceae</taxon>
        <taxon>Trichoderma</taxon>
    </lineage>
</organism>
<dbReference type="RefSeq" id="XP_013959273.1">
    <property type="nucleotide sequence ID" value="XM_014103798.1"/>
</dbReference>
<feature type="region of interest" description="Disordered" evidence="2">
    <location>
        <begin position="73"/>
        <end position="101"/>
    </location>
</feature>
<accession>G9MJW3</accession>
<evidence type="ECO:0000313" key="4">
    <source>
        <dbReference type="Proteomes" id="UP000007115"/>
    </source>
</evidence>
<feature type="compositionally biased region" description="Basic residues" evidence="2">
    <location>
        <begin position="80"/>
        <end position="100"/>
    </location>
</feature>
<dbReference type="HOGENOM" id="CLU_546358_0_0_1"/>
<evidence type="ECO:0008006" key="5">
    <source>
        <dbReference type="Google" id="ProtNLM"/>
    </source>
</evidence>
<gene>
    <name evidence="3" type="ORF">TRIVIDRAFT_13806</name>
</gene>
<dbReference type="EMBL" id="ABDF02000003">
    <property type="protein sequence ID" value="EHK25773.1"/>
    <property type="molecule type" value="Genomic_DNA"/>
</dbReference>
<evidence type="ECO:0000313" key="3">
    <source>
        <dbReference type="EMBL" id="EHK25773.1"/>
    </source>
</evidence>
<dbReference type="eggNOG" id="ENOG502SQEH">
    <property type="taxonomic scope" value="Eukaryota"/>
</dbReference>
<keyword evidence="1" id="KW-0539">Nucleus</keyword>
<dbReference type="VEuPathDB" id="FungiDB:TRIVIDRAFT_13806"/>
<evidence type="ECO:0000256" key="2">
    <source>
        <dbReference type="SAM" id="MobiDB-lite"/>
    </source>
</evidence>
<reference evidence="3 4" key="1">
    <citation type="journal article" date="2011" name="Genome Biol.">
        <title>Comparative genome sequence analysis underscores mycoparasitism as the ancestral life style of Trichoderma.</title>
        <authorList>
            <person name="Kubicek C.P."/>
            <person name="Herrera-Estrella A."/>
            <person name="Seidl-Seiboth V."/>
            <person name="Martinez D.A."/>
            <person name="Druzhinina I.S."/>
            <person name="Thon M."/>
            <person name="Zeilinger S."/>
            <person name="Casas-Flores S."/>
            <person name="Horwitz B.A."/>
            <person name="Mukherjee P.K."/>
            <person name="Mukherjee M."/>
            <person name="Kredics L."/>
            <person name="Alcaraz L.D."/>
            <person name="Aerts A."/>
            <person name="Antal Z."/>
            <person name="Atanasova L."/>
            <person name="Cervantes-Badillo M.G."/>
            <person name="Challacombe J."/>
            <person name="Chertkov O."/>
            <person name="McCluskey K."/>
            <person name="Coulpier F."/>
            <person name="Deshpande N."/>
            <person name="von Doehren H."/>
            <person name="Ebbole D.J."/>
            <person name="Esquivel-Naranjo E.U."/>
            <person name="Fekete E."/>
            <person name="Flipphi M."/>
            <person name="Glaser F."/>
            <person name="Gomez-Rodriguez E.Y."/>
            <person name="Gruber S."/>
            <person name="Han C."/>
            <person name="Henrissat B."/>
            <person name="Hermosa R."/>
            <person name="Hernandez-Onate M."/>
            <person name="Karaffa L."/>
            <person name="Kosti I."/>
            <person name="Le Crom S."/>
            <person name="Lindquist E."/>
            <person name="Lucas S."/>
            <person name="Luebeck M."/>
            <person name="Luebeck P.S."/>
            <person name="Margeot A."/>
            <person name="Metz B."/>
            <person name="Misra M."/>
            <person name="Nevalainen H."/>
            <person name="Omann M."/>
            <person name="Packer N."/>
            <person name="Perrone G."/>
            <person name="Uresti-Rivera E.E."/>
            <person name="Salamov A."/>
            <person name="Schmoll M."/>
            <person name="Seiboth B."/>
            <person name="Shapiro H."/>
            <person name="Sukno S."/>
            <person name="Tamayo-Ramos J.A."/>
            <person name="Tisch D."/>
            <person name="Wiest A."/>
            <person name="Wilkinson H.H."/>
            <person name="Zhang M."/>
            <person name="Coutinho P.M."/>
            <person name="Kenerley C.M."/>
            <person name="Monte E."/>
            <person name="Baker S.E."/>
            <person name="Grigoriev I.V."/>
        </authorList>
    </citation>
    <scope>NUCLEOTIDE SEQUENCE [LARGE SCALE GENOMIC DNA]</scope>
    <source>
        <strain evidence="4">Gv29-8 / FGSC 10586</strain>
    </source>
</reference>
<dbReference type="GeneID" id="25787747"/>
<dbReference type="STRING" id="413071.G9MJW3"/>
<evidence type="ECO:0000256" key="1">
    <source>
        <dbReference type="ARBA" id="ARBA00023242"/>
    </source>
</evidence>
<proteinExistence type="predicted"/>
<feature type="non-terminal residue" evidence="3">
    <location>
        <position position="500"/>
    </location>
</feature>
<dbReference type="Proteomes" id="UP000007115">
    <property type="component" value="Unassembled WGS sequence"/>
</dbReference>
<dbReference type="OrthoDB" id="4158087at2759"/>
<dbReference type="PANTHER" id="PTHR37540:SF5">
    <property type="entry name" value="TRANSCRIPTION FACTOR DOMAIN-CONTAINING PROTEIN"/>
    <property type="match status" value="1"/>
</dbReference>
<dbReference type="InParanoid" id="G9MJW3"/>
<comment type="caution">
    <text evidence="3">The sequence shown here is derived from an EMBL/GenBank/DDBJ whole genome shotgun (WGS) entry which is preliminary data.</text>
</comment>
<name>G9MJW3_HYPVG</name>
<dbReference type="AlphaFoldDB" id="G9MJW3"/>
<sequence length="500" mass="56611">MAGYGENILFPEKSLYLIHRIHDGNSLGRISQWQTQPRNLRAALQPSGNTGISSESIGRRKNTNAAKIQFIDCNRQEKQPRRKKKPSQPRHQSKNARRVVHGNQSQLTVVHAPRLHGMSNHEALNLAIPALSDRMPPSLSHHVVLYINYYFHVIATDTYPLSYLFSFNPAKQHWFPLMLADDVCCYIFLSFAAMAIAKITQNNITLQDARSLLNEALQRLNHRISTGYFQTDETLGAIACLAMWSNSLGDLEKSWVHARGLAELVSIRGGLSSIDERLRSKMYRGILEIAVDSDNIPNTQLLSDLIDTTGVSSGKTNVIDPAKLPCSREMVMDLASMFHDISAMSDALQDAMMRQTKLNPEYMDSTVFGLLQRLLLCASHHMSECHNAFRICLILYMKSLTCMFERFVITSTTLVRKLQSYMESCLLTPMPLTRWKLFIGCLAAADGTPEKQWFISSLAECLSQDMRGEDGKYTFQNELRSILWIEFVHGKHTNAIWAQL</sequence>
<protein>
    <recommendedName>
        <fullName evidence="5">Transcription factor domain-containing protein</fullName>
    </recommendedName>
</protein>
<dbReference type="InterPro" id="IPR021858">
    <property type="entry name" value="Fun_TF"/>
</dbReference>
<keyword evidence="4" id="KW-1185">Reference proteome</keyword>
<dbReference type="OMA" id="LRITITW"/>